<evidence type="ECO:0000313" key="2">
    <source>
        <dbReference type="Proteomes" id="UP001302126"/>
    </source>
</evidence>
<evidence type="ECO:0000313" key="1">
    <source>
        <dbReference type="EMBL" id="KAK4182609.1"/>
    </source>
</evidence>
<reference evidence="1" key="1">
    <citation type="journal article" date="2023" name="Mol. Phylogenet. Evol.">
        <title>Genome-scale phylogeny and comparative genomics of the fungal order Sordariales.</title>
        <authorList>
            <person name="Hensen N."/>
            <person name="Bonometti L."/>
            <person name="Westerberg I."/>
            <person name="Brannstrom I.O."/>
            <person name="Guillou S."/>
            <person name="Cros-Aarteil S."/>
            <person name="Calhoun S."/>
            <person name="Haridas S."/>
            <person name="Kuo A."/>
            <person name="Mondo S."/>
            <person name="Pangilinan J."/>
            <person name="Riley R."/>
            <person name="LaButti K."/>
            <person name="Andreopoulos B."/>
            <person name="Lipzen A."/>
            <person name="Chen C."/>
            <person name="Yan M."/>
            <person name="Daum C."/>
            <person name="Ng V."/>
            <person name="Clum A."/>
            <person name="Steindorff A."/>
            <person name="Ohm R.A."/>
            <person name="Martin F."/>
            <person name="Silar P."/>
            <person name="Natvig D.O."/>
            <person name="Lalanne C."/>
            <person name="Gautier V."/>
            <person name="Ament-Velasquez S.L."/>
            <person name="Kruys A."/>
            <person name="Hutchinson M.I."/>
            <person name="Powell A.J."/>
            <person name="Barry K."/>
            <person name="Miller A.N."/>
            <person name="Grigoriev I.V."/>
            <person name="Debuchy R."/>
            <person name="Gladieux P."/>
            <person name="Hiltunen Thoren M."/>
            <person name="Johannesson H."/>
        </authorList>
    </citation>
    <scope>NUCLEOTIDE SEQUENCE</scope>
    <source>
        <strain evidence="1">PSN309</strain>
    </source>
</reference>
<evidence type="ECO:0008006" key="3">
    <source>
        <dbReference type="Google" id="ProtNLM"/>
    </source>
</evidence>
<dbReference type="EMBL" id="MU864633">
    <property type="protein sequence ID" value="KAK4182609.1"/>
    <property type="molecule type" value="Genomic_DNA"/>
</dbReference>
<name>A0AAN6WIW7_9PEZI</name>
<gene>
    <name evidence="1" type="ORF">QBC35DRAFT_444889</name>
</gene>
<dbReference type="InterPro" id="IPR011009">
    <property type="entry name" value="Kinase-like_dom_sf"/>
</dbReference>
<protein>
    <recommendedName>
        <fullName evidence="3">Protein kinase domain-containing protein</fullName>
    </recommendedName>
</protein>
<keyword evidence="2" id="KW-1185">Reference proteome</keyword>
<sequence>MEDNDNVNNEVSKTIQYRSRTIQTTARRIFSNRHVYLLSVPQNPISAWLPGFLCPWLKWFLPEWFMPSKVILKERNTQKADEFDNEIETYKRLQSLQGYCIPVMFGEAASCKTSHVHISNRPAPAILLQNVQGVPLHELPVEQLEDPSLLKELESAYTSFTENGIVHGDPELHNFLRDTNGRVFAIDLELSHLPIHVTNEHELETLKDRIQELIAGIKGDGRHRMKAR</sequence>
<dbReference type="Proteomes" id="UP001302126">
    <property type="component" value="Unassembled WGS sequence"/>
</dbReference>
<reference evidence="1" key="2">
    <citation type="submission" date="2023-05" db="EMBL/GenBank/DDBJ databases">
        <authorList>
            <consortium name="Lawrence Berkeley National Laboratory"/>
            <person name="Steindorff A."/>
            <person name="Hensen N."/>
            <person name="Bonometti L."/>
            <person name="Westerberg I."/>
            <person name="Brannstrom I.O."/>
            <person name="Guillou S."/>
            <person name="Cros-Aarteil S."/>
            <person name="Calhoun S."/>
            <person name="Haridas S."/>
            <person name="Kuo A."/>
            <person name="Mondo S."/>
            <person name="Pangilinan J."/>
            <person name="Riley R."/>
            <person name="Labutti K."/>
            <person name="Andreopoulos B."/>
            <person name="Lipzen A."/>
            <person name="Chen C."/>
            <person name="Yanf M."/>
            <person name="Daum C."/>
            <person name="Ng V."/>
            <person name="Clum A."/>
            <person name="Ohm R."/>
            <person name="Martin F."/>
            <person name="Silar P."/>
            <person name="Natvig D."/>
            <person name="Lalanne C."/>
            <person name="Gautier V."/>
            <person name="Ament-Velasquez S.L."/>
            <person name="Kruys A."/>
            <person name="Hutchinson M.I."/>
            <person name="Powell A.J."/>
            <person name="Barry K."/>
            <person name="Miller A.N."/>
            <person name="Grigoriev I.V."/>
            <person name="Debuchy R."/>
            <person name="Gladieux P."/>
            <person name="Thoren M.H."/>
            <person name="Johannesson H."/>
        </authorList>
    </citation>
    <scope>NUCLEOTIDE SEQUENCE</scope>
    <source>
        <strain evidence="1">PSN309</strain>
    </source>
</reference>
<dbReference type="SUPFAM" id="SSF56112">
    <property type="entry name" value="Protein kinase-like (PK-like)"/>
    <property type="match status" value="1"/>
</dbReference>
<proteinExistence type="predicted"/>
<accession>A0AAN6WIW7</accession>
<dbReference type="AlphaFoldDB" id="A0AAN6WIW7"/>
<organism evidence="1 2">
    <name type="scientific">Podospora australis</name>
    <dbReference type="NCBI Taxonomy" id="1536484"/>
    <lineage>
        <taxon>Eukaryota</taxon>
        <taxon>Fungi</taxon>
        <taxon>Dikarya</taxon>
        <taxon>Ascomycota</taxon>
        <taxon>Pezizomycotina</taxon>
        <taxon>Sordariomycetes</taxon>
        <taxon>Sordariomycetidae</taxon>
        <taxon>Sordariales</taxon>
        <taxon>Podosporaceae</taxon>
        <taxon>Podospora</taxon>
    </lineage>
</organism>
<comment type="caution">
    <text evidence="1">The sequence shown here is derived from an EMBL/GenBank/DDBJ whole genome shotgun (WGS) entry which is preliminary data.</text>
</comment>